<dbReference type="STRING" id="1642647.PSM36_0424"/>
<dbReference type="InterPro" id="IPR025665">
    <property type="entry name" value="Beta-barrel_OMP_2"/>
</dbReference>
<reference evidence="4 5" key="1">
    <citation type="submission" date="2016-08" db="EMBL/GenBank/DDBJ databases">
        <authorList>
            <person name="Seilhamer J.J."/>
        </authorList>
    </citation>
    <scope>NUCLEOTIDE SEQUENCE [LARGE SCALE GENOMIC DNA]</scope>
    <source>
        <strain evidence="4">M3/6</strain>
    </source>
</reference>
<dbReference type="AlphaFoldDB" id="A0A1R3SSD5"/>
<dbReference type="KEGG" id="psac:PSM36_0424"/>
<dbReference type="Proteomes" id="UP000187464">
    <property type="component" value="Chromosome I"/>
</dbReference>
<dbReference type="SUPFAM" id="SSF56925">
    <property type="entry name" value="OMPA-like"/>
    <property type="match status" value="1"/>
</dbReference>
<keyword evidence="5" id="KW-1185">Reference proteome</keyword>
<feature type="region of interest" description="Disordered" evidence="1">
    <location>
        <begin position="1"/>
        <end position="22"/>
    </location>
</feature>
<feature type="compositionally biased region" description="Basic and acidic residues" evidence="1">
    <location>
        <begin position="8"/>
        <end position="19"/>
    </location>
</feature>
<evidence type="ECO:0000256" key="2">
    <source>
        <dbReference type="SAM" id="Phobius"/>
    </source>
</evidence>
<dbReference type="Pfam" id="PF13568">
    <property type="entry name" value="OMP_b-brl_2"/>
    <property type="match status" value="1"/>
</dbReference>
<feature type="region of interest" description="Disordered" evidence="1">
    <location>
        <begin position="150"/>
        <end position="208"/>
    </location>
</feature>
<gene>
    <name evidence="4" type="ORF">PSM36_0424</name>
</gene>
<evidence type="ECO:0000313" key="5">
    <source>
        <dbReference type="Proteomes" id="UP000187464"/>
    </source>
</evidence>
<keyword evidence="2" id="KW-0812">Transmembrane</keyword>
<feature type="transmembrane region" description="Helical" evidence="2">
    <location>
        <begin position="61"/>
        <end position="79"/>
    </location>
</feature>
<evidence type="ECO:0000259" key="3">
    <source>
        <dbReference type="Pfam" id="PF13568"/>
    </source>
</evidence>
<dbReference type="RefSeq" id="WP_083710892.1">
    <property type="nucleotide sequence ID" value="NZ_LT605205.1"/>
</dbReference>
<evidence type="ECO:0000313" key="4">
    <source>
        <dbReference type="EMBL" id="SCD19256.1"/>
    </source>
</evidence>
<accession>A0A1R3SSD5</accession>
<name>A0A1R3SSD5_9BACT</name>
<feature type="domain" description="Outer membrane protein beta-barrel" evidence="3">
    <location>
        <begin position="270"/>
        <end position="402"/>
    </location>
</feature>
<feature type="compositionally biased region" description="Basic and acidic residues" evidence="1">
    <location>
        <begin position="162"/>
        <end position="199"/>
    </location>
</feature>
<evidence type="ECO:0000256" key="1">
    <source>
        <dbReference type="SAM" id="MobiDB-lite"/>
    </source>
</evidence>
<dbReference type="Gene3D" id="2.40.160.20">
    <property type="match status" value="1"/>
</dbReference>
<proteinExistence type="predicted"/>
<sequence>MNSQWSDNLRKRMEAHEEPSPDGLWEDIERIAARELPFRTEGHPVQFPSGQKKALLWAKRIGAIAAILLILLFVGNLFLKEDTLHSPAISQRPEVGHKPGSNLSIDHDNEEILLPEEGHRESLAPDNHTITFTALASTASVERKMDDFFSDKEEDEPDSGDQSEHPEEGAGIEEKATDKYAVSRDQHHDYHTPEPDIHHPITTRRNKPARWQTSLYASNTSSGPSKTYNGYRSFLAEEVSMGKDDVVPLLVKYPHEGIVDANKQSTVYTEAKHRQPVTMGASIKYNLDEKWSLTSGLTYTILSSQLRSGSDSHYYISEQTLHNIGIPLSINYNLWKVRNVSIYVSGGGMVEKNVSGKLSTDYVVNDKLESTEKDNISIDQLQWSFNTSVGVEYNLFSKIGLYVEPGVIYYFKNGSEVETIYKEKPVNVNLRVGLRFSLGK</sequence>
<keyword evidence="2" id="KW-0472">Membrane</keyword>
<protein>
    <submittedName>
        <fullName evidence="4">Putative membrane protein</fullName>
    </submittedName>
</protein>
<keyword evidence="2" id="KW-1133">Transmembrane helix</keyword>
<dbReference type="EMBL" id="LT605205">
    <property type="protein sequence ID" value="SCD19256.1"/>
    <property type="molecule type" value="Genomic_DNA"/>
</dbReference>
<dbReference type="InterPro" id="IPR011250">
    <property type="entry name" value="OMP/PagP_B-barrel"/>
</dbReference>
<organism evidence="4 5">
    <name type="scientific">Proteiniphilum saccharofermentans</name>
    <dbReference type="NCBI Taxonomy" id="1642647"/>
    <lineage>
        <taxon>Bacteria</taxon>
        <taxon>Pseudomonadati</taxon>
        <taxon>Bacteroidota</taxon>
        <taxon>Bacteroidia</taxon>
        <taxon>Bacteroidales</taxon>
        <taxon>Dysgonomonadaceae</taxon>
        <taxon>Proteiniphilum</taxon>
    </lineage>
</organism>
<feature type="compositionally biased region" description="Acidic residues" evidence="1">
    <location>
        <begin position="152"/>
        <end position="161"/>
    </location>
</feature>